<evidence type="ECO:0000313" key="2">
    <source>
        <dbReference type="EMBL" id="VDL82068.1"/>
    </source>
</evidence>
<keyword evidence="1" id="KW-0472">Membrane</keyword>
<evidence type="ECO:0000313" key="4">
    <source>
        <dbReference type="WBParaSite" id="NBR_0001834201-mRNA-1"/>
    </source>
</evidence>
<dbReference type="Proteomes" id="UP000271162">
    <property type="component" value="Unassembled WGS sequence"/>
</dbReference>
<name>A0A0N4YME8_NIPBR</name>
<keyword evidence="1" id="KW-0812">Transmembrane</keyword>
<evidence type="ECO:0000313" key="3">
    <source>
        <dbReference type="Proteomes" id="UP000271162"/>
    </source>
</evidence>
<dbReference type="AlphaFoldDB" id="A0A0N4YME8"/>
<accession>A0A0N4YME8</accession>
<reference evidence="4" key="1">
    <citation type="submission" date="2017-02" db="UniProtKB">
        <authorList>
            <consortium name="WormBaseParasite"/>
        </authorList>
    </citation>
    <scope>IDENTIFICATION</scope>
</reference>
<organism evidence="4">
    <name type="scientific">Nippostrongylus brasiliensis</name>
    <name type="common">Rat hookworm</name>
    <dbReference type="NCBI Taxonomy" id="27835"/>
    <lineage>
        <taxon>Eukaryota</taxon>
        <taxon>Metazoa</taxon>
        <taxon>Ecdysozoa</taxon>
        <taxon>Nematoda</taxon>
        <taxon>Chromadorea</taxon>
        <taxon>Rhabditida</taxon>
        <taxon>Rhabditina</taxon>
        <taxon>Rhabditomorpha</taxon>
        <taxon>Strongyloidea</taxon>
        <taxon>Heligmosomidae</taxon>
        <taxon>Nippostrongylus</taxon>
    </lineage>
</organism>
<reference evidence="2 3" key="2">
    <citation type="submission" date="2018-11" db="EMBL/GenBank/DDBJ databases">
        <authorList>
            <consortium name="Pathogen Informatics"/>
        </authorList>
    </citation>
    <scope>NUCLEOTIDE SEQUENCE [LARGE SCALE GENOMIC DNA]</scope>
</reference>
<evidence type="ECO:0000256" key="1">
    <source>
        <dbReference type="SAM" id="Phobius"/>
    </source>
</evidence>
<sequence>MSSKKSILIGFIVNTVLLMNIGAVVYIGFWPDDEFARIIEDNVIIPNMSIEDTSFVGLSIMVRQLFTNNAKT</sequence>
<dbReference type="EMBL" id="UYSL01023343">
    <property type="protein sequence ID" value="VDL82068.1"/>
    <property type="molecule type" value="Genomic_DNA"/>
</dbReference>
<keyword evidence="1" id="KW-1133">Transmembrane helix</keyword>
<dbReference type="WBParaSite" id="NBR_0001834201-mRNA-1">
    <property type="protein sequence ID" value="NBR_0001834201-mRNA-1"/>
    <property type="gene ID" value="NBR_0001834201"/>
</dbReference>
<keyword evidence="3" id="KW-1185">Reference proteome</keyword>
<feature type="transmembrane region" description="Helical" evidence="1">
    <location>
        <begin position="7"/>
        <end position="29"/>
    </location>
</feature>
<gene>
    <name evidence="2" type="ORF">NBR_LOCUS18343</name>
</gene>
<proteinExistence type="predicted"/>
<protein>
    <submittedName>
        <fullName evidence="4">CHASE2 domain-containing protein</fullName>
    </submittedName>
</protein>